<evidence type="ECO:0000256" key="4">
    <source>
        <dbReference type="ARBA" id="ARBA00022898"/>
    </source>
</evidence>
<keyword evidence="8" id="KW-1185">Reference proteome</keyword>
<evidence type="ECO:0000256" key="1">
    <source>
        <dbReference type="ARBA" id="ARBA00001933"/>
    </source>
</evidence>
<comment type="cofactor">
    <cofactor evidence="1 6">
        <name>pyridoxal 5'-phosphate</name>
        <dbReference type="ChEBI" id="CHEBI:597326"/>
    </cofactor>
</comment>
<dbReference type="PANTHER" id="PTHR45677">
    <property type="entry name" value="GLUTAMATE DECARBOXYLASE-RELATED"/>
    <property type="match status" value="1"/>
</dbReference>
<dbReference type="InterPro" id="IPR015424">
    <property type="entry name" value="PyrdxlP-dep_Trfase"/>
</dbReference>
<dbReference type="SUPFAM" id="SSF53383">
    <property type="entry name" value="PLP-dependent transferases"/>
    <property type="match status" value="1"/>
</dbReference>
<evidence type="ECO:0000256" key="6">
    <source>
        <dbReference type="RuleBase" id="RU000382"/>
    </source>
</evidence>
<evidence type="ECO:0000256" key="5">
    <source>
        <dbReference type="ARBA" id="ARBA00023239"/>
    </source>
</evidence>
<name>A0ABN7PL08_TIMPD</name>
<reference evidence="7" key="1">
    <citation type="submission" date="2021-03" db="EMBL/GenBank/DDBJ databases">
        <authorList>
            <person name="Tran Van P."/>
        </authorList>
    </citation>
    <scope>NUCLEOTIDE SEQUENCE</scope>
</reference>
<evidence type="ECO:0000256" key="3">
    <source>
        <dbReference type="ARBA" id="ARBA00022793"/>
    </source>
</evidence>
<protein>
    <recommendedName>
        <fullName evidence="9">Glutamate decarboxylase</fullName>
    </recommendedName>
</protein>
<organism evidence="7 8">
    <name type="scientific">Timema podura</name>
    <name type="common">Walking stick</name>
    <dbReference type="NCBI Taxonomy" id="61482"/>
    <lineage>
        <taxon>Eukaryota</taxon>
        <taxon>Metazoa</taxon>
        <taxon>Ecdysozoa</taxon>
        <taxon>Arthropoda</taxon>
        <taxon>Hexapoda</taxon>
        <taxon>Insecta</taxon>
        <taxon>Pterygota</taxon>
        <taxon>Neoptera</taxon>
        <taxon>Polyneoptera</taxon>
        <taxon>Phasmatodea</taxon>
        <taxon>Timematodea</taxon>
        <taxon>Timematoidea</taxon>
        <taxon>Timematidae</taxon>
        <taxon>Timema</taxon>
    </lineage>
</organism>
<dbReference type="Proteomes" id="UP001153148">
    <property type="component" value="Unassembled WGS sequence"/>
</dbReference>
<dbReference type="PANTHER" id="PTHR45677:SF12">
    <property type="entry name" value="BLACK, ISOFORM A"/>
    <property type="match status" value="1"/>
</dbReference>
<evidence type="ECO:0000256" key="2">
    <source>
        <dbReference type="ARBA" id="ARBA00009533"/>
    </source>
</evidence>
<sequence>MNTTHLQEQIQRTLDEGARPFMVSATAGTTVLGAFDPLSSISTICKKYGLWFHVDAAWGGGALFSQQHKHLLDGIHRLIAYT</sequence>
<comment type="caution">
    <text evidence="7">The sequence shown here is derived from an EMBL/GenBank/DDBJ whole genome shotgun (WGS) entry which is preliminary data.</text>
</comment>
<keyword evidence="3" id="KW-0210">Decarboxylase</keyword>
<dbReference type="EMBL" id="CAJPIN010092050">
    <property type="protein sequence ID" value="CAG2068494.1"/>
    <property type="molecule type" value="Genomic_DNA"/>
</dbReference>
<gene>
    <name evidence="7" type="ORF">TPAB3V08_LOCUS15437</name>
</gene>
<comment type="similarity">
    <text evidence="2 6">Belongs to the group II decarboxylase family.</text>
</comment>
<evidence type="ECO:0000313" key="7">
    <source>
        <dbReference type="EMBL" id="CAG2068494.1"/>
    </source>
</evidence>
<dbReference type="Gene3D" id="3.40.640.10">
    <property type="entry name" value="Type I PLP-dependent aspartate aminotransferase-like (Major domain)"/>
    <property type="match status" value="1"/>
</dbReference>
<keyword evidence="5 6" id="KW-0456">Lyase</keyword>
<evidence type="ECO:0000313" key="8">
    <source>
        <dbReference type="Proteomes" id="UP001153148"/>
    </source>
</evidence>
<proteinExistence type="inferred from homology"/>
<dbReference type="Pfam" id="PF00282">
    <property type="entry name" value="Pyridoxal_deC"/>
    <property type="match status" value="1"/>
</dbReference>
<dbReference type="InterPro" id="IPR002129">
    <property type="entry name" value="PyrdxlP-dep_de-COase"/>
</dbReference>
<accession>A0ABN7PL08</accession>
<keyword evidence="4 6" id="KW-0663">Pyridoxal phosphate</keyword>
<dbReference type="InterPro" id="IPR015421">
    <property type="entry name" value="PyrdxlP-dep_Trfase_major"/>
</dbReference>
<evidence type="ECO:0008006" key="9">
    <source>
        <dbReference type="Google" id="ProtNLM"/>
    </source>
</evidence>